<evidence type="ECO:0000259" key="2">
    <source>
        <dbReference type="Pfam" id="PF01627"/>
    </source>
</evidence>
<dbReference type="KEGG" id="vha:VIBHAR_05647"/>
<feature type="domain" description="HPt" evidence="2">
    <location>
        <begin position="34"/>
        <end position="100"/>
    </location>
</feature>
<dbReference type="Proteomes" id="UP000008152">
    <property type="component" value="Chromosome II"/>
</dbReference>
<dbReference type="GO" id="GO:0000160">
    <property type="term" value="P:phosphorelay signal transduction system"/>
    <property type="evidence" value="ECO:0007669"/>
    <property type="project" value="UniProtKB-KW"/>
</dbReference>
<evidence type="ECO:0000256" key="1">
    <source>
        <dbReference type="ARBA" id="ARBA00023012"/>
    </source>
</evidence>
<dbReference type="PATRIC" id="fig|338187.36.peg.4527"/>
<organism evidence="3 4">
    <name type="scientific">Vibrio campbellii (strain ATCC BAA-1116)</name>
    <dbReference type="NCBI Taxonomy" id="2902295"/>
    <lineage>
        <taxon>Bacteria</taxon>
        <taxon>Pseudomonadati</taxon>
        <taxon>Pseudomonadota</taxon>
        <taxon>Gammaproteobacteria</taxon>
        <taxon>Vibrionales</taxon>
        <taxon>Vibrionaceae</taxon>
        <taxon>Vibrio</taxon>
    </lineage>
</organism>
<proteinExistence type="predicted"/>
<accession>A7N417</accession>
<protein>
    <recommendedName>
        <fullName evidence="2">HPt domain-containing protein</fullName>
    </recommendedName>
</protein>
<sequence length="112" mass="12816">MMINFDLLNSYMDHDQQIIRAIFSAYMEDYSDGPERFNQLFSDEKWSDLFLLSHSIKSVLSSFGATTAVSTLINIEKFTRQDVAPLAADITLITKELVNINQQIEIYLSSNN</sequence>
<dbReference type="Pfam" id="PF01627">
    <property type="entry name" value="Hpt"/>
    <property type="match status" value="1"/>
</dbReference>
<name>A7N417_VIBC1</name>
<dbReference type="AlphaFoldDB" id="A7N417"/>
<evidence type="ECO:0000313" key="3">
    <source>
        <dbReference type="EMBL" id="ABU73550.1"/>
    </source>
</evidence>
<dbReference type="EMBL" id="CP000790">
    <property type="protein sequence ID" value="ABU73550.1"/>
    <property type="molecule type" value="Genomic_DNA"/>
</dbReference>
<keyword evidence="1" id="KW-0902">Two-component regulatory system</keyword>
<dbReference type="InterPro" id="IPR036641">
    <property type="entry name" value="HPT_dom_sf"/>
</dbReference>
<gene>
    <name evidence="3" type="ordered locus">VIBHAR_05647</name>
</gene>
<dbReference type="Gene3D" id="1.20.120.160">
    <property type="entry name" value="HPT domain"/>
    <property type="match status" value="1"/>
</dbReference>
<dbReference type="SUPFAM" id="SSF47226">
    <property type="entry name" value="Histidine-containing phosphotransfer domain, HPT domain"/>
    <property type="match status" value="1"/>
</dbReference>
<dbReference type="InterPro" id="IPR008207">
    <property type="entry name" value="Sig_transdc_His_kin_Hpt_dom"/>
</dbReference>
<reference evidence="3 4" key="1">
    <citation type="submission" date="2007-08" db="EMBL/GenBank/DDBJ databases">
        <authorList>
            <consortium name="The Vibrio harveyi Genome Sequencing Project"/>
            <person name="Bassler B."/>
            <person name="Clifton S.W."/>
            <person name="Fulton L."/>
            <person name="Delehaunty K."/>
            <person name="Fronick C."/>
            <person name="Harrison M."/>
            <person name="Markivic C."/>
            <person name="Fulton R."/>
            <person name="Tin-Wollam A.-M."/>
            <person name="Shah N."/>
            <person name="Pepin K."/>
            <person name="Nash W."/>
            <person name="Thiruvilangam P."/>
            <person name="Bhonagiri V."/>
            <person name="Waters C."/>
            <person name="Tu K.C."/>
            <person name="Irgon J."/>
            <person name="Wilson R.K."/>
        </authorList>
    </citation>
    <scope>NUCLEOTIDE SEQUENCE [LARGE SCALE GENOMIC DNA]</scope>
    <source>
        <strain evidence="4">ATCC BAA-1116 / BB120</strain>
    </source>
</reference>
<dbReference type="GO" id="GO:0004672">
    <property type="term" value="F:protein kinase activity"/>
    <property type="evidence" value="ECO:0007669"/>
    <property type="project" value="UniProtKB-ARBA"/>
</dbReference>
<evidence type="ECO:0000313" key="4">
    <source>
        <dbReference type="Proteomes" id="UP000008152"/>
    </source>
</evidence>